<organism evidence="2 3">
    <name type="scientific">Cladophialophora carrionii</name>
    <dbReference type="NCBI Taxonomy" id="86049"/>
    <lineage>
        <taxon>Eukaryota</taxon>
        <taxon>Fungi</taxon>
        <taxon>Dikarya</taxon>
        <taxon>Ascomycota</taxon>
        <taxon>Pezizomycotina</taxon>
        <taxon>Eurotiomycetes</taxon>
        <taxon>Chaetothyriomycetidae</taxon>
        <taxon>Chaetothyriales</taxon>
        <taxon>Herpotrichiellaceae</taxon>
        <taxon>Cladophialophora</taxon>
    </lineage>
</organism>
<evidence type="ECO:0000259" key="1">
    <source>
        <dbReference type="Pfam" id="PF01636"/>
    </source>
</evidence>
<accession>A0A1C1CTH3</accession>
<dbReference type="Pfam" id="PF01636">
    <property type="entry name" value="APH"/>
    <property type="match status" value="1"/>
</dbReference>
<dbReference type="InterPro" id="IPR051035">
    <property type="entry name" value="Mito_inheritance_9"/>
</dbReference>
<name>A0A1C1CTH3_9EURO</name>
<dbReference type="InterPro" id="IPR002575">
    <property type="entry name" value="Aminoglycoside_PTrfase"/>
</dbReference>
<feature type="domain" description="Aminoglycoside phosphotransferase" evidence="1">
    <location>
        <begin position="261"/>
        <end position="321"/>
    </location>
</feature>
<dbReference type="STRING" id="86049.A0A1C1CTH3"/>
<evidence type="ECO:0000313" key="3">
    <source>
        <dbReference type="Proteomes" id="UP000094526"/>
    </source>
</evidence>
<reference evidence="3" key="1">
    <citation type="submission" date="2015-07" db="EMBL/GenBank/DDBJ databases">
        <authorList>
            <person name="Teixeira M.M."/>
            <person name="Souza R.C."/>
            <person name="Almeida L.G."/>
            <person name="Vicente V.A."/>
            <person name="de Hoog S."/>
            <person name="Bocca A.L."/>
            <person name="de Almeida S.R."/>
            <person name="Vasconcelos A.T."/>
            <person name="Felipe M.S."/>
        </authorList>
    </citation>
    <scope>NUCLEOTIDE SEQUENCE [LARGE SCALE GENOMIC DNA]</scope>
    <source>
        <strain evidence="3">KSF</strain>
    </source>
</reference>
<dbReference type="VEuPathDB" id="FungiDB:G647_06313"/>
<keyword evidence="3" id="KW-1185">Reference proteome</keyword>
<dbReference type="OrthoDB" id="4135186at2759"/>
<dbReference type="PANTHER" id="PTHR36091:SF2">
    <property type="entry name" value="AMINOGLYCOSIDE PHOSPHOTRANSFERASE DOMAIN-CONTAINING PROTEIN"/>
    <property type="match status" value="1"/>
</dbReference>
<dbReference type="EMBL" id="LGRB01000009">
    <property type="protein sequence ID" value="OCT51802.1"/>
    <property type="molecule type" value="Genomic_DNA"/>
</dbReference>
<dbReference type="VEuPathDB" id="FungiDB:CLCR_08390"/>
<proteinExistence type="predicted"/>
<protein>
    <recommendedName>
        <fullName evidence="1">Aminoglycoside phosphotransferase domain-containing protein</fullName>
    </recommendedName>
</protein>
<evidence type="ECO:0000313" key="2">
    <source>
        <dbReference type="EMBL" id="OCT51802.1"/>
    </source>
</evidence>
<sequence length="522" mass="58897">MSMRSVRFDMNQLARVAADALAADRCVSIEKCPDGMYNKSYLFTMSDGRQVIGKVPNPNAGIPHFTTASEVATMDFVRAIKLHSIFGFADGLGGGPHRLRNSSTSADNPVGAEYIIMEKMPGVQLLQVWDQMALTDKLQVITQLFKFQRMWLSARFGKIGSLYYADDVEASAPDESHLFTDTNGTEVRNERFAIGPTTGRDWIDEGRSLLKCDRGPWTSISDYYQAVLQREIDATKTARRLPKQMVMLCAPTLYLPTREKKLAVLESYAHVVRCLLPSDPLVCASHLWHSDLHDENIFVDPVNPTRIIGIIDWQSTQAGPLFENTIDPGILDYDGPDIESLEKPTLPQKYKELIEADKAAEIKLYYSKSLLVAYRRLIQKNPSLKRTSEFQASTAFAILKLSRRIFEVGKAHVQALMSGLRLEWSDLTAVQQAGEPGFPLSLSVSELQRIESDAEAADAGIQAMDEIRRRLGRYWPEKGAVQAQHYDETKRLLKQIKEELLHEFAVDPEGMKVFEQFWPFDQ</sequence>
<dbReference type="SUPFAM" id="SSF56112">
    <property type="entry name" value="Protein kinase-like (PK-like)"/>
    <property type="match status" value="1"/>
</dbReference>
<dbReference type="InterPro" id="IPR011009">
    <property type="entry name" value="Kinase-like_dom_sf"/>
</dbReference>
<dbReference type="GO" id="GO:0005739">
    <property type="term" value="C:mitochondrion"/>
    <property type="evidence" value="ECO:0007669"/>
    <property type="project" value="TreeGrafter"/>
</dbReference>
<gene>
    <name evidence="2" type="ORF">CLCR_08390</name>
</gene>
<comment type="caution">
    <text evidence="2">The sequence shown here is derived from an EMBL/GenBank/DDBJ whole genome shotgun (WGS) entry which is preliminary data.</text>
</comment>
<dbReference type="PANTHER" id="PTHR36091">
    <property type="entry name" value="ALTERED INHERITANCE OF MITOCHONDRIA PROTEIN 9, MITOCHONDRIAL"/>
    <property type="match status" value="1"/>
</dbReference>
<dbReference type="Gene3D" id="3.90.1200.10">
    <property type="match status" value="1"/>
</dbReference>
<dbReference type="AlphaFoldDB" id="A0A1C1CTH3"/>
<dbReference type="Proteomes" id="UP000094526">
    <property type="component" value="Unassembled WGS sequence"/>
</dbReference>